<dbReference type="Proteomes" id="UP001207468">
    <property type="component" value="Unassembled WGS sequence"/>
</dbReference>
<gene>
    <name evidence="1" type="ORF">F5148DRAFT_695337</name>
</gene>
<name>A0ACC0UFK3_9AGAM</name>
<keyword evidence="2" id="KW-1185">Reference proteome</keyword>
<organism evidence="1 2">
    <name type="scientific">Russula earlei</name>
    <dbReference type="NCBI Taxonomy" id="71964"/>
    <lineage>
        <taxon>Eukaryota</taxon>
        <taxon>Fungi</taxon>
        <taxon>Dikarya</taxon>
        <taxon>Basidiomycota</taxon>
        <taxon>Agaricomycotina</taxon>
        <taxon>Agaricomycetes</taxon>
        <taxon>Russulales</taxon>
        <taxon>Russulaceae</taxon>
        <taxon>Russula</taxon>
    </lineage>
</organism>
<sequence length="220" mass="24027">MRLHAASPLDQAAPDAFTHHLGLALNRALERRLGRVPSPARVNMAVDALLPPSPFVQHAIRVQEQLASLYEQLQKAQETQVRTEDGVKDTSPSSTRPPKRSVEPDSEPSVFSREIKRTRVESACQGSRPSSNSDNETKPGPQAPETSMSRKDAPITPRSLRPDHKSAEPPGADPARHQTTVIDSPDRLPITNTARSAFSSTASGPSRETGPALSFQWHRK</sequence>
<protein>
    <submittedName>
        <fullName evidence="1">Uncharacterized protein</fullName>
    </submittedName>
</protein>
<evidence type="ECO:0000313" key="1">
    <source>
        <dbReference type="EMBL" id="KAI9509829.1"/>
    </source>
</evidence>
<dbReference type="EMBL" id="JAGFNK010000055">
    <property type="protein sequence ID" value="KAI9509829.1"/>
    <property type="molecule type" value="Genomic_DNA"/>
</dbReference>
<reference evidence="1" key="1">
    <citation type="submission" date="2021-03" db="EMBL/GenBank/DDBJ databases">
        <title>Evolutionary priming and transition to the ectomycorrhizal habit in an iconic lineage of mushroom-forming fungi: is preadaptation a requirement?</title>
        <authorList>
            <consortium name="DOE Joint Genome Institute"/>
            <person name="Looney B.P."/>
            <person name="Miyauchi S."/>
            <person name="Morin E."/>
            <person name="Drula E."/>
            <person name="Courty P.E."/>
            <person name="Chicoki N."/>
            <person name="Fauchery L."/>
            <person name="Kohler A."/>
            <person name="Kuo A."/>
            <person name="LaButti K."/>
            <person name="Pangilinan J."/>
            <person name="Lipzen A."/>
            <person name="Riley R."/>
            <person name="Andreopoulos W."/>
            <person name="He G."/>
            <person name="Johnson J."/>
            <person name="Barry K.W."/>
            <person name="Grigoriev I.V."/>
            <person name="Nagy L."/>
            <person name="Hibbett D."/>
            <person name="Henrissat B."/>
            <person name="Matheny P.B."/>
            <person name="Labbe J."/>
            <person name="Martin A.F."/>
        </authorList>
    </citation>
    <scope>NUCLEOTIDE SEQUENCE</scope>
    <source>
        <strain evidence="1">BPL698</strain>
    </source>
</reference>
<accession>A0ACC0UFK3</accession>
<evidence type="ECO:0000313" key="2">
    <source>
        <dbReference type="Proteomes" id="UP001207468"/>
    </source>
</evidence>
<comment type="caution">
    <text evidence="1">The sequence shown here is derived from an EMBL/GenBank/DDBJ whole genome shotgun (WGS) entry which is preliminary data.</text>
</comment>
<proteinExistence type="predicted"/>